<dbReference type="SUPFAM" id="SSF52833">
    <property type="entry name" value="Thioredoxin-like"/>
    <property type="match status" value="1"/>
</dbReference>
<evidence type="ECO:0000313" key="6">
    <source>
        <dbReference type="EMBL" id="RMB12666.1"/>
    </source>
</evidence>
<dbReference type="Pfam" id="PF02798">
    <property type="entry name" value="GST_N"/>
    <property type="match status" value="1"/>
</dbReference>
<dbReference type="AlphaFoldDB" id="A0A3M0CYG4"/>
<dbReference type="PANTHER" id="PTHR44051">
    <property type="entry name" value="GLUTATHIONE S-TRANSFERASE-RELATED"/>
    <property type="match status" value="1"/>
</dbReference>
<name>A0A3M0CYG4_9PROT</name>
<dbReference type="Gene3D" id="1.20.1050.10">
    <property type="match status" value="1"/>
</dbReference>
<dbReference type="SUPFAM" id="SSF47616">
    <property type="entry name" value="GST C-terminal domain-like"/>
    <property type="match status" value="1"/>
</dbReference>
<evidence type="ECO:0000256" key="2">
    <source>
        <dbReference type="ARBA" id="ARBA00022679"/>
    </source>
</evidence>
<feature type="domain" description="GST N-terminal" evidence="5">
    <location>
        <begin position="1"/>
        <end position="80"/>
    </location>
</feature>
<dbReference type="EC" id="2.5.1.18" evidence="1"/>
<dbReference type="InParanoid" id="A0A3M0CYG4"/>
<keyword evidence="2 6" id="KW-0808">Transferase</keyword>
<dbReference type="GO" id="GO:0004601">
    <property type="term" value="F:peroxidase activity"/>
    <property type="evidence" value="ECO:0007669"/>
    <property type="project" value="UniProtKB-ARBA"/>
</dbReference>
<protein>
    <recommendedName>
        <fullName evidence="1">glutathione transferase</fullName>
        <ecNumber evidence="1">2.5.1.18</ecNumber>
    </recommendedName>
</protein>
<dbReference type="SFLD" id="SFLDG00358">
    <property type="entry name" value="Main_(cytGST)"/>
    <property type="match status" value="1"/>
</dbReference>
<dbReference type="InterPro" id="IPR036282">
    <property type="entry name" value="Glutathione-S-Trfase_C_sf"/>
</dbReference>
<accession>A0A3M0CYG4</accession>
<reference evidence="6 7" key="1">
    <citation type="submission" date="2018-10" db="EMBL/GenBank/DDBJ databases">
        <title>Genomic Encyclopedia of Archaeal and Bacterial Type Strains, Phase II (KMG-II): from individual species to whole genera.</title>
        <authorList>
            <person name="Goeker M."/>
        </authorList>
    </citation>
    <scope>NUCLEOTIDE SEQUENCE [LARGE SCALE GENOMIC DNA]</scope>
    <source>
        <strain evidence="6 7">DSM 25217</strain>
    </source>
</reference>
<dbReference type="GO" id="GO:0004364">
    <property type="term" value="F:glutathione transferase activity"/>
    <property type="evidence" value="ECO:0007669"/>
    <property type="project" value="UniProtKB-EC"/>
</dbReference>
<sequence>MKLHHLNASRSQRIVWLLEELGVEYALVRYNRDPQTRLAPDSLRDIHPMGKAPLLESDGHVIAESGAIAQHLLEKFDDGHRLHPAPGTPGHTLYLEWMHAAEGAPFLPGLFLGYLAMSGLGDHGLGDYLRQEKEKASRCIEDHLKDHAYFAGDAFSAADCMMGFQIKLAAEAGNLADGSATLDWFNRVSERPAYHRTLGVGV</sequence>
<dbReference type="InterPro" id="IPR004046">
    <property type="entry name" value="GST_C"/>
</dbReference>
<dbReference type="SFLD" id="SFLDG01150">
    <property type="entry name" value="Main.1:_Beta-like"/>
    <property type="match status" value="1"/>
</dbReference>
<dbReference type="Pfam" id="PF00043">
    <property type="entry name" value="GST_C"/>
    <property type="match status" value="1"/>
</dbReference>
<organism evidence="6 7">
    <name type="scientific">Eilatimonas milleporae</name>
    <dbReference type="NCBI Taxonomy" id="911205"/>
    <lineage>
        <taxon>Bacteria</taxon>
        <taxon>Pseudomonadati</taxon>
        <taxon>Pseudomonadota</taxon>
        <taxon>Alphaproteobacteria</taxon>
        <taxon>Kordiimonadales</taxon>
        <taxon>Kordiimonadaceae</taxon>
        <taxon>Eilatimonas</taxon>
    </lineage>
</organism>
<comment type="caution">
    <text evidence="6">The sequence shown here is derived from an EMBL/GenBank/DDBJ whole genome shotgun (WGS) entry which is preliminary data.</text>
</comment>
<dbReference type="InterPro" id="IPR040079">
    <property type="entry name" value="Glutathione_S-Trfase"/>
</dbReference>
<proteinExistence type="inferred from homology"/>
<dbReference type="PROSITE" id="PS50404">
    <property type="entry name" value="GST_NTER"/>
    <property type="match status" value="1"/>
</dbReference>
<dbReference type="GO" id="GO:0005737">
    <property type="term" value="C:cytoplasm"/>
    <property type="evidence" value="ECO:0007669"/>
    <property type="project" value="UniProtKB-ARBA"/>
</dbReference>
<keyword evidence="7" id="KW-1185">Reference proteome</keyword>
<evidence type="ECO:0000256" key="1">
    <source>
        <dbReference type="ARBA" id="ARBA00012452"/>
    </source>
</evidence>
<evidence type="ECO:0000259" key="5">
    <source>
        <dbReference type="PROSITE" id="PS50404"/>
    </source>
</evidence>
<evidence type="ECO:0000256" key="3">
    <source>
        <dbReference type="ARBA" id="ARBA00047960"/>
    </source>
</evidence>
<dbReference type="Proteomes" id="UP000271227">
    <property type="component" value="Unassembled WGS sequence"/>
</dbReference>
<dbReference type="InterPro" id="IPR036249">
    <property type="entry name" value="Thioredoxin-like_sf"/>
</dbReference>
<comment type="similarity">
    <text evidence="4">Belongs to the GST superfamily.</text>
</comment>
<comment type="catalytic activity">
    <reaction evidence="3">
        <text>RX + glutathione = an S-substituted glutathione + a halide anion + H(+)</text>
        <dbReference type="Rhea" id="RHEA:16437"/>
        <dbReference type="ChEBI" id="CHEBI:15378"/>
        <dbReference type="ChEBI" id="CHEBI:16042"/>
        <dbReference type="ChEBI" id="CHEBI:17792"/>
        <dbReference type="ChEBI" id="CHEBI:57925"/>
        <dbReference type="ChEBI" id="CHEBI:90779"/>
        <dbReference type="EC" id="2.5.1.18"/>
    </reaction>
</comment>
<dbReference type="FunFam" id="3.40.30.10:FF:000156">
    <property type="entry name" value="Glutathione S-transferase 1"/>
    <property type="match status" value="1"/>
</dbReference>
<evidence type="ECO:0000313" key="7">
    <source>
        <dbReference type="Proteomes" id="UP000271227"/>
    </source>
</evidence>
<dbReference type="EMBL" id="REFR01000002">
    <property type="protein sequence ID" value="RMB12666.1"/>
    <property type="molecule type" value="Genomic_DNA"/>
</dbReference>
<dbReference type="InterPro" id="IPR004045">
    <property type="entry name" value="Glutathione_S-Trfase_N"/>
</dbReference>
<gene>
    <name evidence="6" type="ORF">BXY39_0089</name>
</gene>
<dbReference type="SFLD" id="SFLDS00019">
    <property type="entry name" value="Glutathione_Transferase_(cytos"/>
    <property type="match status" value="1"/>
</dbReference>
<evidence type="ECO:0000256" key="4">
    <source>
        <dbReference type="RuleBase" id="RU003494"/>
    </source>
</evidence>
<dbReference type="RefSeq" id="WP_211332022.1">
    <property type="nucleotide sequence ID" value="NZ_REFR01000002.1"/>
</dbReference>
<dbReference type="Gene3D" id="3.40.30.10">
    <property type="entry name" value="Glutaredoxin"/>
    <property type="match status" value="1"/>
</dbReference>
<dbReference type="CDD" id="cd03046">
    <property type="entry name" value="GST_N_GTT1_like"/>
    <property type="match status" value="1"/>
</dbReference>
<dbReference type="PANTHER" id="PTHR44051:SF9">
    <property type="entry name" value="GLUTATHIONE S-TRANSFERASE 1"/>
    <property type="match status" value="1"/>
</dbReference>